<keyword evidence="2" id="KW-1185">Reference proteome</keyword>
<accession>A0A3M7PA72</accession>
<evidence type="ECO:0000313" key="1">
    <source>
        <dbReference type="EMBL" id="RMZ95889.1"/>
    </source>
</evidence>
<protein>
    <submittedName>
        <fullName evidence="1">Uncharacterized protein</fullName>
    </submittedName>
</protein>
<evidence type="ECO:0000313" key="2">
    <source>
        <dbReference type="Proteomes" id="UP000276133"/>
    </source>
</evidence>
<organism evidence="1 2">
    <name type="scientific">Brachionus plicatilis</name>
    <name type="common">Marine rotifer</name>
    <name type="synonym">Brachionus muelleri</name>
    <dbReference type="NCBI Taxonomy" id="10195"/>
    <lineage>
        <taxon>Eukaryota</taxon>
        <taxon>Metazoa</taxon>
        <taxon>Spiralia</taxon>
        <taxon>Gnathifera</taxon>
        <taxon>Rotifera</taxon>
        <taxon>Eurotatoria</taxon>
        <taxon>Monogononta</taxon>
        <taxon>Pseudotrocha</taxon>
        <taxon>Ploima</taxon>
        <taxon>Brachionidae</taxon>
        <taxon>Brachionus</taxon>
    </lineage>
</organism>
<name>A0A3M7PA72_BRAPC</name>
<reference evidence="1 2" key="1">
    <citation type="journal article" date="2018" name="Sci. Rep.">
        <title>Genomic signatures of local adaptation to the degree of environmental predictability in rotifers.</title>
        <authorList>
            <person name="Franch-Gras L."/>
            <person name="Hahn C."/>
            <person name="Garcia-Roger E.M."/>
            <person name="Carmona M.J."/>
            <person name="Serra M."/>
            <person name="Gomez A."/>
        </authorList>
    </citation>
    <scope>NUCLEOTIDE SEQUENCE [LARGE SCALE GENOMIC DNA]</scope>
    <source>
        <strain evidence="1">HYR1</strain>
    </source>
</reference>
<proteinExistence type="predicted"/>
<dbReference type="EMBL" id="REGN01012324">
    <property type="protein sequence ID" value="RMZ95889.1"/>
    <property type="molecule type" value="Genomic_DNA"/>
</dbReference>
<dbReference type="Proteomes" id="UP000276133">
    <property type="component" value="Unassembled WGS sequence"/>
</dbReference>
<dbReference type="AlphaFoldDB" id="A0A3M7PA72"/>
<sequence length="113" mass="13485">MYDTSRLDSFGRLPQFPKFFTLEVAWKFRTVIDSNFLCQTFFRQKILSSLFVYIFTKNKKVNAAVHQHDVNLRKARLDYAYTTVTFPMHKKQSILVIKVNYFNKFDIKIDSIT</sequence>
<gene>
    <name evidence="1" type="ORF">BpHYR1_050846</name>
</gene>
<comment type="caution">
    <text evidence="1">The sequence shown here is derived from an EMBL/GenBank/DDBJ whole genome shotgun (WGS) entry which is preliminary data.</text>
</comment>